<dbReference type="InterPro" id="IPR006439">
    <property type="entry name" value="HAD-SF_hydro_IA"/>
</dbReference>
<dbReference type="EMBL" id="MNBE01000542">
    <property type="protein sequence ID" value="OKP09337.1"/>
    <property type="molecule type" value="Genomic_DNA"/>
</dbReference>
<dbReference type="Gene3D" id="1.10.150.240">
    <property type="entry name" value="Putative phosphatase, domain 2"/>
    <property type="match status" value="1"/>
</dbReference>
<dbReference type="EMBL" id="MNBE01000541">
    <property type="protein sequence ID" value="OKP09343.1"/>
    <property type="molecule type" value="Genomic_DNA"/>
</dbReference>
<dbReference type="STRING" id="1316194.A0A1Q5UA44"/>
<keyword evidence="3" id="KW-1185">Reference proteome</keyword>
<dbReference type="Proteomes" id="UP000186955">
    <property type="component" value="Unassembled WGS sequence"/>
</dbReference>
<dbReference type="InterPro" id="IPR023198">
    <property type="entry name" value="PGP-like_dom2"/>
</dbReference>
<comment type="caution">
    <text evidence="2">The sequence shown here is derived from an EMBL/GenBank/DDBJ whole genome shotgun (WGS) entry which is preliminary data.</text>
</comment>
<gene>
    <name evidence="2" type="ORF">PENSUB_5315</name>
    <name evidence="1" type="ORF">PENSUB_5321</name>
</gene>
<dbReference type="InterPro" id="IPR036412">
    <property type="entry name" value="HAD-like_sf"/>
</dbReference>
<evidence type="ECO:0000313" key="1">
    <source>
        <dbReference type="EMBL" id="OKP09337.1"/>
    </source>
</evidence>
<accession>A0A1Q5UA44</accession>
<dbReference type="Pfam" id="PF00702">
    <property type="entry name" value="Hydrolase"/>
    <property type="match status" value="1"/>
</dbReference>
<sequence>MSISKALVFDIGDVLYGWEAPPLGTTNIPPKMLQAMIATPIWADHDIGKFNETACFAKLAEEFDRSPAEVDLAFAMIRDGLQLNKALADLLRSLKKNPNVQALYIMSNISQELFTHLGTRDDGMDWNLFKESFVSGEAGLRKPDAAFYTLVLQRIGLPAENIFFVDDKANNVDAARALGIQGVVYTSMEKLEHAIRDFLG</sequence>
<dbReference type="InterPro" id="IPR023214">
    <property type="entry name" value="HAD_sf"/>
</dbReference>
<reference evidence="2 3" key="1">
    <citation type="submission" date="2016-10" db="EMBL/GenBank/DDBJ databases">
        <title>Genome sequence of the ascomycete fungus Penicillium subrubescens.</title>
        <authorList>
            <person name="De Vries R.P."/>
            <person name="Peng M."/>
            <person name="Dilokpimol A."/>
            <person name="Hilden K."/>
            <person name="Makela M.R."/>
            <person name="Grigoriev I."/>
            <person name="Riley R."/>
            <person name="Granchi Z."/>
        </authorList>
    </citation>
    <scope>NUCLEOTIDE SEQUENCE [LARGE SCALE GENOMIC DNA]</scope>
    <source>
        <strain evidence="2 3">CBS 132785</strain>
    </source>
</reference>
<dbReference type="PANTHER" id="PTHR43611">
    <property type="entry name" value="ALPHA-D-GLUCOSE 1-PHOSPHATE PHOSPHATASE"/>
    <property type="match status" value="1"/>
</dbReference>
<name>A0A1Q5UA44_9EURO</name>
<evidence type="ECO:0008006" key="4">
    <source>
        <dbReference type="Google" id="ProtNLM"/>
    </source>
</evidence>
<dbReference type="NCBIfam" id="TIGR01509">
    <property type="entry name" value="HAD-SF-IA-v3"/>
    <property type="match status" value="1"/>
</dbReference>
<proteinExistence type="predicted"/>
<dbReference type="Gene3D" id="3.40.50.1000">
    <property type="entry name" value="HAD superfamily/HAD-like"/>
    <property type="match status" value="1"/>
</dbReference>
<dbReference type="SUPFAM" id="SSF56784">
    <property type="entry name" value="HAD-like"/>
    <property type="match status" value="1"/>
</dbReference>
<dbReference type="PANTHER" id="PTHR43611:SF3">
    <property type="entry name" value="FLAVIN MONONUCLEOTIDE HYDROLASE 1, CHLOROPLATIC"/>
    <property type="match status" value="1"/>
</dbReference>
<evidence type="ECO:0000313" key="2">
    <source>
        <dbReference type="EMBL" id="OKP09343.1"/>
    </source>
</evidence>
<dbReference type="GO" id="GO:0016791">
    <property type="term" value="F:phosphatase activity"/>
    <property type="evidence" value="ECO:0007669"/>
    <property type="project" value="UniProtKB-ARBA"/>
</dbReference>
<dbReference type="AlphaFoldDB" id="A0A1Q5UA44"/>
<protein>
    <recommendedName>
        <fullName evidence="4">Alpha-D-glucose-1-phosphate phosphatase YihX</fullName>
    </recommendedName>
</protein>
<evidence type="ECO:0000313" key="3">
    <source>
        <dbReference type="Proteomes" id="UP000186955"/>
    </source>
</evidence>
<organism evidence="2 3">
    <name type="scientific">Penicillium subrubescens</name>
    <dbReference type="NCBI Taxonomy" id="1316194"/>
    <lineage>
        <taxon>Eukaryota</taxon>
        <taxon>Fungi</taxon>
        <taxon>Dikarya</taxon>
        <taxon>Ascomycota</taxon>
        <taxon>Pezizomycotina</taxon>
        <taxon>Eurotiomycetes</taxon>
        <taxon>Eurotiomycetidae</taxon>
        <taxon>Eurotiales</taxon>
        <taxon>Aspergillaceae</taxon>
        <taxon>Penicillium</taxon>
    </lineage>
</organism>
<dbReference type="OrthoDB" id="2012566at2759"/>